<dbReference type="OrthoDB" id="387751at2"/>
<feature type="signal peptide" evidence="2">
    <location>
        <begin position="1"/>
        <end position="19"/>
    </location>
</feature>
<keyword evidence="2" id="KW-0732">Signal</keyword>
<evidence type="ECO:0000256" key="1">
    <source>
        <dbReference type="SAM" id="Phobius"/>
    </source>
</evidence>
<evidence type="ECO:0000256" key="2">
    <source>
        <dbReference type="SAM" id="SignalP"/>
    </source>
</evidence>
<reference evidence="3 4" key="1">
    <citation type="submission" date="2019-03" db="EMBL/GenBank/DDBJ databases">
        <title>Complete genome sequence of Spiroplasma gladiatoris TG-1 (DSM 22552).</title>
        <authorList>
            <person name="Lin Y.-C."/>
            <person name="Chou L."/>
            <person name="Kuo C.-H."/>
        </authorList>
    </citation>
    <scope>NUCLEOTIDE SEQUENCE [LARGE SCALE GENOMIC DNA]</scope>
    <source>
        <strain evidence="3 4">TG-1</strain>
    </source>
</reference>
<feature type="transmembrane region" description="Helical" evidence="1">
    <location>
        <begin position="999"/>
        <end position="1023"/>
    </location>
</feature>
<keyword evidence="1" id="KW-1133">Transmembrane helix</keyword>
<sequence>MKTFLVLLASLTASTPSVGQLIYNNLNNINDEGNIPFNDVSDQEIKYPSLTNEKLYEESMNDEDLSTNENGYGKGRKPLIKNSFYINDDYGASLDNKLESSNPEVNDIKLEANFSLNTNDTSGVTKLFMSDRVTRGLYQVSYKDGKQVFDFVEGTKDKFYSVGVIENRSNFSTISSNIGVFDSKDNIYRRYIVGMGCDNTPWKYDDGDNNNLNYIIFDSETNKLTELNLKDIIEDLIPDKTKEEPKIKTIFSPISKENKCEIFFAIEYTIDSVGTRKSVVIKADLSKLTNLDEKELKSFGEINLNNKQDIKYSLVSTNPTVGRIHQAAFIQVNDFLVLAFLSDSGYVMLNSSDNFQTRKYLTNLDENEFVGNISVTQHNYKKLENNSDNQDYILVSTTSIGVNEDYFGSLFYIDVNELKKADVQYAKANIITRTRARNKKELEFNIYGCEAVEYQKTSRIISYYDDLNKDYVISWTTNLGVYSYRYENPIKFGKSTGHVDRNILLRTSTTTNNEEYNLQFEIVPNTLNYTNGELIFLTRKCSSKNTIYKENQAPENSSKSFANYSFSKLYKKYDISKIKQAPEVINFKLSGDQNKLSKSEKLNLLTQEIANNYKNLPEQNDLDFGRLFSDSITKSQAEIKANSLKREEFSSEADYNNEKNAELNKYDYFLNVDDTNSEILFPNNKYGLLDNEGIVEVNGAQTWFSKFKNTKEQKVHVNYVSSYDLINVAKYFEEKYSNNVLDTYKTINDIVGHIYNEIEYKINSEIINDNSLKGLMQQQMQYWEINDWVGGQTNYPANKGWGFNDKNSTTFDESTNTYTSKLNSIYIKVGQRDSLTSYLKIGDGSVEDKNKYLVNWNNKLFIKLPTIIVNYEQNPFLNRNDYRDSSDKKGQLDLNKIVKAVQNNQFNGVGFSTDASTYNIEYILNSSNKFAPGFGFAVKEEQIKNKLKANDTTIEVYLYDRAFNNPVHNANNEILKEGNYRLVKVRILGLSGAETLPKWIIPTISVLSISIILILSTTIWIVLKKRNNKE</sequence>
<dbReference type="AlphaFoldDB" id="A0A4P7AHP1"/>
<dbReference type="RefSeq" id="WP_134297526.1">
    <property type="nucleotide sequence ID" value="NZ_CP038013.1"/>
</dbReference>
<keyword evidence="1" id="KW-0472">Membrane</keyword>
<dbReference type="KEGG" id="sgq:SGLAD_v1c05380"/>
<evidence type="ECO:0000313" key="3">
    <source>
        <dbReference type="EMBL" id="QBQ07737.1"/>
    </source>
</evidence>
<evidence type="ECO:0000313" key="4">
    <source>
        <dbReference type="Proteomes" id="UP000294309"/>
    </source>
</evidence>
<keyword evidence="1" id="KW-0812">Transmembrane</keyword>
<dbReference type="Proteomes" id="UP000294309">
    <property type="component" value="Chromosome"/>
</dbReference>
<protein>
    <submittedName>
        <fullName evidence="3">Uncharacterized protein</fullName>
    </submittedName>
</protein>
<accession>A0A4P7AHP1</accession>
<keyword evidence="4" id="KW-1185">Reference proteome</keyword>
<dbReference type="EMBL" id="CP038013">
    <property type="protein sequence ID" value="QBQ07737.1"/>
    <property type="molecule type" value="Genomic_DNA"/>
</dbReference>
<feature type="chain" id="PRO_5021010211" evidence="2">
    <location>
        <begin position="20"/>
        <end position="1030"/>
    </location>
</feature>
<name>A0A4P7AHP1_9MOLU</name>
<proteinExistence type="predicted"/>
<gene>
    <name evidence="3" type="ORF">SGLAD_v1c05380</name>
</gene>
<organism evidence="3 4">
    <name type="scientific">Spiroplasma gladiatoris</name>
    <dbReference type="NCBI Taxonomy" id="2143"/>
    <lineage>
        <taxon>Bacteria</taxon>
        <taxon>Bacillati</taxon>
        <taxon>Mycoplasmatota</taxon>
        <taxon>Mollicutes</taxon>
        <taxon>Entomoplasmatales</taxon>
        <taxon>Spiroplasmataceae</taxon>
        <taxon>Spiroplasma</taxon>
    </lineage>
</organism>